<dbReference type="PANTHER" id="PTHR33204:SF39">
    <property type="entry name" value="TRANSCRIPTIONAL REGULATORY PROTEIN"/>
    <property type="match status" value="1"/>
</dbReference>
<dbReference type="Proteomes" id="UP000605992">
    <property type="component" value="Unassembled WGS sequence"/>
</dbReference>
<comment type="caution">
    <text evidence="5">The sequence shown here is derived from an EMBL/GenBank/DDBJ whole genome shotgun (WGS) entry which is preliminary data.</text>
</comment>
<reference evidence="5" key="1">
    <citation type="submission" date="2021-01" db="EMBL/GenBank/DDBJ databases">
        <title>Whole genome shotgun sequence of Planotetraspora thailandica NBRC 104271.</title>
        <authorList>
            <person name="Komaki H."/>
            <person name="Tamura T."/>
        </authorList>
    </citation>
    <scope>NUCLEOTIDE SEQUENCE</scope>
    <source>
        <strain evidence="5">NBRC 104271</strain>
    </source>
</reference>
<evidence type="ECO:0000313" key="6">
    <source>
        <dbReference type="Proteomes" id="UP000605992"/>
    </source>
</evidence>
<dbReference type="GO" id="GO:0003677">
    <property type="term" value="F:DNA binding"/>
    <property type="evidence" value="ECO:0007669"/>
    <property type="project" value="UniProtKB-KW"/>
</dbReference>
<keyword evidence="2" id="KW-0238">DNA-binding</keyword>
<evidence type="ECO:0000259" key="4">
    <source>
        <dbReference type="PROSITE" id="PS51118"/>
    </source>
</evidence>
<evidence type="ECO:0000256" key="3">
    <source>
        <dbReference type="ARBA" id="ARBA00023163"/>
    </source>
</evidence>
<dbReference type="InterPro" id="IPR036388">
    <property type="entry name" value="WH-like_DNA-bd_sf"/>
</dbReference>
<accession>A0A8J3UWP4</accession>
<keyword evidence="6" id="KW-1185">Reference proteome</keyword>
<name>A0A8J3UWP4_9ACTN</name>
<dbReference type="InterPro" id="IPR002577">
    <property type="entry name" value="HTH_HxlR"/>
</dbReference>
<dbReference type="InterPro" id="IPR036390">
    <property type="entry name" value="WH_DNA-bd_sf"/>
</dbReference>
<keyword evidence="1" id="KW-0805">Transcription regulation</keyword>
<dbReference type="Gene3D" id="1.10.10.10">
    <property type="entry name" value="Winged helix-like DNA-binding domain superfamily/Winged helix DNA-binding domain"/>
    <property type="match status" value="1"/>
</dbReference>
<evidence type="ECO:0000313" key="5">
    <source>
        <dbReference type="EMBL" id="GII52628.1"/>
    </source>
</evidence>
<keyword evidence="3" id="KW-0804">Transcription</keyword>
<dbReference type="EMBL" id="BOOR01000006">
    <property type="protein sequence ID" value="GII52628.1"/>
    <property type="molecule type" value="Genomic_DNA"/>
</dbReference>
<feature type="domain" description="HTH hxlR-type" evidence="4">
    <location>
        <begin position="32"/>
        <end position="130"/>
    </location>
</feature>
<dbReference type="AlphaFoldDB" id="A0A8J3UWP4"/>
<evidence type="ECO:0000256" key="1">
    <source>
        <dbReference type="ARBA" id="ARBA00023015"/>
    </source>
</evidence>
<sequence length="180" mass="20545">MTMEDGISKSPGYCGDTDGDYDVLQWDTREDCEVRQILDRIADKWSLLVIALLDQRSLRFTELRRRIDGISQRMLARTLRHLERDGLVSRTVYPTVPPRVDYELTPLGATLHHTIRALVTWTEEHQNQIAFARAAYDARVAVEQETADREAAEREAIARDVLAAGAGRVARMPSESRRPR</sequence>
<dbReference type="Pfam" id="PF01638">
    <property type="entry name" value="HxlR"/>
    <property type="match status" value="1"/>
</dbReference>
<dbReference type="SUPFAM" id="SSF46785">
    <property type="entry name" value="Winged helix' DNA-binding domain"/>
    <property type="match status" value="1"/>
</dbReference>
<evidence type="ECO:0000256" key="2">
    <source>
        <dbReference type="ARBA" id="ARBA00023125"/>
    </source>
</evidence>
<proteinExistence type="predicted"/>
<protein>
    <recommendedName>
        <fullName evidence="4">HTH hxlR-type domain-containing protein</fullName>
    </recommendedName>
</protein>
<dbReference type="PROSITE" id="PS51118">
    <property type="entry name" value="HTH_HXLR"/>
    <property type="match status" value="1"/>
</dbReference>
<dbReference type="PANTHER" id="PTHR33204">
    <property type="entry name" value="TRANSCRIPTIONAL REGULATOR, MARR FAMILY"/>
    <property type="match status" value="1"/>
</dbReference>
<dbReference type="RefSeq" id="WP_308442332.1">
    <property type="nucleotide sequence ID" value="NZ_BOOR01000006.1"/>
</dbReference>
<organism evidence="5 6">
    <name type="scientific">Planotetraspora thailandica</name>
    <dbReference type="NCBI Taxonomy" id="487172"/>
    <lineage>
        <taxon>Bacteria</taxon>
        <taxon>Bacillati</taxon>
        <taxon>Actinomycetota</taxon>
        <taxon>Actinomycetes</taxon>
        <taxon>Streptosporangiales</taxon>
        <taxon>Streptosporangiaceae</taxon>
        <taxon>Planotetraspora</taxon>
    </lineage>
</organism>
<gene>
    <name evidence="5" type="ORF">Pth03_10170</name>
</gene>